<dbReference type="Gene3D" id="3.30.420.10">
    <property type="entry name" value="Ribonuclease H-like superfamily/Ribonuclease H"/>
    <property type="match status" value="1"/>
</dbReference>
<evidence type="ECO:0000313" key="2">
    <source>
        <dbReference type="EMBL" id="RYR23189.1"/>
    </source>
</evidence>
<dbReference type="PANTHER" id="PTHR47074:SF11">
    <property type="entry name" value="REVERSE TRANSCRIPTASE-LIKE PROTEIN"/>
    <property type="match status" value="1"/>
</dbReference>
<dbReference type="PANTHER" id="PTHR47074">
    <property type="entry name" value="BNAC02G40300D PROTEIN"/>
    <property type="match status" value="1"/>
</dbReference>
<dbReference type="STRING" id="3818.A0A445A9U5"/>
<dbReference type="InterPro" id="IPR036397">
    <property type="entry name" value="RNaseH_sf"/>
</dbReference>
<sequence length="256" mass="29329">MISKLGYLSWEIWKSRNCAIFWNSNIEPMATITKARISETKFVEANKIDEQKQPFTNKRNSIENRNLYRRRVTWRPPIGDRLKANVDGAFRKESGKGAIAVVIRDNEGKVVAGSAEIVRATSSLSVESMALRSALILAKNLQLKNILFESDSLPLIQAVKVKETIGEIDPILRDIYVLMEGISNSGFTWTHRESNQLAHQVASLAINGRLNRNWTWDQPVEIRGIARREARITYKQAMTEQQHFQHNFQALQIVRR</sequence>
<evidence type="ECO:0000313" key="3">
    <source>
        <dbReference type="Proteomes" id="UP000289738"/>
    </source>
</evidence>
<dbReference type="GO" id="GO:0003676">
    <property type="term" value="F:nucleic acid binding"/>
    <property type="evidence" value="ECO:0007669"/>
    <property type="project" value="InterPro"/>
</dbReference>
<protein>
    <recommendedName>
        <fullName evidence="1">RNase H type-1 domain-containing protein</fullName>
    </recommendedName>
</protein>
<organism evidence="2 3">
    <name type="scientific">Arachis hypogaea</name>
    <name type="common">Peanut</name>
    <dbReference type="NCBI Taxonomy" id="3818"/>
    <lineage>
        <taxon>Eukaryota</taxon>
        <taxon>Viridiplantae</taxon>
        <taxon>Streptophyta</taxon>
        <taxon>Embryophyta</taxon>
        <taxon>Tracheophyta</taxon>
        <taxon>Spermatophyta</taxon>
        <taxon>Magnoliopsida</taxon>
        <taxon>eudicotyledons</taxon>
        <taxon>Gunneridae</taxon>
        <taxon>Pentapetalae</taxon>
        <taxon>rosids</taxon>
        <taxon>fabids</taxon>
        <taxon>Fabales</taxon>
        <taxon>Fabaceae</taxon>
        <taxon>Papilionoideae</taxon>
        <taxon>50 kb inversion clade</taxon>
        <taxon>dalbergioids sensu lato</taxon>
        <taxon>Dalbergieae</taxon>
        <taxon>Pterocarpus clade</taxon>
        <taxon>Arachis</taxon>
    </lineage>
</organism>
<name>A0A445A9U5_ARAHY</name>
<dbReference type="CDD" id="cd06222">
    <property type="entry name" value="RNase_H_like"/>
    <property type="match status" value="1"/>
</dbReference>
<dbReference type="InterPro" id="IPR012337">
    <property type="entry name" value="RNaseH-like_sf"/>
</dbReference>
<dbReference type="Proteomes" id="UP000289738">
    <property type="component" value="Chromosome B03"/>
</dbReference>
<dbReference type="AlphaFoldDB" id="A0A445A9U5"/>
<dbReference type="EMBL" id="SDMP01000013">
    <property type="protein sequence ID" value="RYR23189.1"/>
    <property type="molecule type" value="Genomic_DNA"/>
</dbReference>
<dbReference type="Pfam" id="PF13456">
    <property type="entry name" value="RVT_3"/>
    <property type="match status" value="1"/>
</dbReference>
<dbReference type="InterPro" id="IPR052929">
    <property type="entry name" value="RNase_H-like_EbsB-rel"/>
</dbReference>
<keyword evidence="3" id="KW-1185">Reference proteome</keyword>
<proteinExistence type="predicted"/>
<dbReference type="InterPro" id="IPR002156">
    <property type="entry name" value="RNaseH_domain"/>
</dbReference>
<reference evidence="2 3" key="1">
    <citation type="submission" date="2019-01" db="EMBL/GenBank/DDBJ databases">
        <title>Sequencing of cultivated peanut Arachis hypogaea provides insights into genome evolution and oil improvement.</title>
        <authorList>
            <person name="Chen X."/>
        </authorList>
    </citation>
    <scope>NUCLEOTIDE SEQUENCE [LARGE SCALE GENOMIC DNA]</scope>
    <source>
        <strain evidence="3">cv. Fuhuasheng</strain>
        <tissue evidence="2">Leaves</tissue>
    </source>
</reference>
<dbReference type="InterPro" id="IPR044730">
    <property type="entry name" value="RNase_H-like_dom_plant"/>
</dbReference>
<evidence type="ECO:0000259" key="1">
    <source>
        <dbReference type="Pfam" id="PF13456"/>
    </source>
</evidence>
<dbReference type="SUPFAM" id="SSF53098">
    <property type="entry name" value="Ribonuclease H-like"/>
    <property type="match status" value="1"/>
</dbReference>
<accession>A0A445A9U5</accession>
<comment type="caution">
    <text evidence="2">The sequence shown here is derived from an EMBL/GenBank/DDBJ whole genome shotgun (WGS) entry which is preliminary data.</text>
</comment>
<feature type="domain" description="RNase H type-1" evidence="1">
    <location>
        <begin position="85"/>
        <end position="204"/>
    </location>
</feature>
<gene>
    <name evidence="2" type="ORF">Ahy_B03g068448</name>
</gene>
<dbReference type="GO" id="GO:0004523">
    <property type="term" value="F:RNA-DNA hybrid ribonuclease activity"/>
    <property type="evidence" value="ECO:0007669"/>
    <property type="project" value="InterPro"/>
</dbReference>